<comment type="function">
    <text evidence="3">Required for rescue of stalled ribosomes mediated by trans-translation. Binds to transfer-messenger RNA (tmRNA), required for stable association of tmRNA with ribosomes. tmRNA and SmpB together mimic tRNA shape, replacing the anticodon stem-loop with SmpB. tmRNA is encoded by the ssrA gene; the 2 termini fold to resemble tRNA(Ala) and it encodes a 'tag peptide', a short internal open reading frame. During trans-translation Ala-aminoacylated tmRNA acts like a tRNA, entering the A-site of stalled ribosomes, displacing the stalled mRNA. The ribosome then switches to translate the ORF on the tmRNA; the nascent peptide is terminated with the 'tag peptide' encoded by the tmRNA and targeted for degradation. The ribosome is freed to recommence translation, which seems to be the essential function of trans-translation.</text>
</comment>
<keyword evidence="1 3" id="KW-0963">Cytoplasm</keyword>
<dbReference type="Proteomes" id="UP000325292">
    <property type="component" value="Chromosome"/>
</dbReference>
<dbReference type="Gene3D" id="2.40.280.10">
    <property type="match status" value="1"/>
</dbReference>
<dbReference type="HAMAP" id="MF_00023">
    <property type="entry name" value="SmpB"/>
    <property type="match status" value="1"/>
</dbReference>
<organism evidence="4 5">
    <name type="scientific">Sulfobacillus thermotolerans</name>
    <dbReference type="NCBI Taxonomy" id="338644"/>
    <lineage>
        <taxon>Bacteria</taxon>
        <taxon>Bacillati</taxon>
        <taxon>Bacillota</taxon>
        <taxon>Clostridia</taxon>
        <taxon>Eubacteriales</taxon>
        <taxon>Clostridiales Family XVII. Incertae Sedis</taxon>
        <taxon>Sulfobacillus</taxon>
    </lineage>
</organism>
<dbReference type="InterPro" id="IPR020081">
    <property type="entry name" value="SsrA-bd_prot_CS"/>
</dbReference>
<evidence type="ECO:0000256" key="3">
    <source>
        <dbReference type="HAMAP-Rule" id="MF_00023"/>
    </source>
</evidence>
<sequence length="153" mass="17876">MARSEKPIAENRKARHDYFIDEVVEAGLVLVGTEVKSLRAGRVNLRDSFARFDKGELYLFNCHIAPYEYGNRYNHDPYRSRKLLVHRKQLRELAARVKQEGMTLVPLRMYFDVHGRAKLALAVARGKKSYDKRQTIAAKEASRRIERAMKQHF</sequence>
<comment type="subcellular location">
    <subcellularLocation>
        <location evidence="3">Cytoplasm</location>
    </subcellularLocation>
    <text evidence="3">The tmRNA-SmpB complex associates with stalled 70S ribosomes.</text>
</comment>
<dbReference type="PANTHER" id="PTHR30308:SF2">
    <property type="entry name" value="SSRA-BINDING PROTEIN"/>
    <property type="match status" value="1"/>
</dbReference>
<dbReference type="Pfam" id="PF01668">
    <property type="entry name" value="SmpB"/>
    <property type="match status" value="1"/>
</dbReference>
<dbReference type="NCBIfam" id="NF003843">
    <property type="entry name" value="PRK05422.1"/>
    <property type="match status" value="1"/>
</dbReference>
<reference evidence="4 5" key="1">
    <citation type="journal article" date="2019" name="Sci. Rep.">
        <title>Sulfobacillus thermotolerans: new insights into resistance and metabolic capacities of acidophilic chemolithotrophs.</title>
        <authorList>
            <person name="Panyushkina A.E."/>
            <person name="Babenko V.V."/>
            <person name="Nikitina A.S."/>
            <person name="Selezneva O.V."/>
            <person name="Tsaplina I.A."/>
            <person name="Letarova M.A."/>
            <person name="Kostryukova E.S."/>
            <person name="Letarov A.V."/>
        </authorList>
    </citation>
    <scope>NUCLEOTIDE SEQUENCE [LARGE SCALE GENOMIC DNA]</scope>
    <source>
        <strain evidence="4 5">Kr1</strain>
    </source>
</reference>
<evidence type="ECO:0000313" key="5">
    <source>
        <dbReference type="Proteomes" id="UP000325292"/>
    </source>
</evidence>
<evidence type="ECO:0000256" key="2">
    <source>
        <dbReference type="ARBA" id="ARBA00022884"/>
    </source>
</evidence>
<evidence type="ECO:0000313" key="4">
    <source>
        <dbReference type="EMBL" id="AUW93039.1"/>
    </source>
</evidence>
<gene>
    <name evidence="3" type="primary">smpB</name>
    <name evidence="4" type="ORF">BXT84_02965</name>
</gene>
<keyword evidence="2 3" id="KW-0694">RNA-binding</keyword>
<keyword evidence="5" id="KW-1185">Reference proteome</keyword>
<dbReference type="EMBL" id="CP019454">
    <property type="protein sequence ID" value="AUW93039.1"/>
    <property type="molecule type" value="Genomic_DNA"/>
</dbReference>
<name>A0ABM6RP34_9FIRM</name>
<proteinExistence type="inferred from homology"/>
<protein>
    <recommendedName>
        <fullName evidence="3">SsrA-binding protein</fullName>
    </recommendedName>
    <alternativeName>
        <fullName evidence="3">Small protein B</fullName>
    </alternativeName>
</protein>
<dbReference type="NCBIfam" id="TIGR00086">
    <property type="entry name" value="smpB"/>
    <property type="match status" value="1"/>
</dbReference>
<dbReference type="InterPro" id="IPR000037">
    <property type="entry name" value="SsrA-bd_prot"/>
</dbReference>
<dbReference type="SUPFAM" id="SSF74982">
    <property type="entry name" value="Small protein B (SmpB)"/>
    <property type="match status" value="1"/>
</dbReference>
<accession>A0ABM6RP34</accession>
<dbReference type="PROSITE" id="PS01317">
    <property type="entry name" value="SSRP"/>
    <property type="match status" value="1"/>
</dbReference>
<comment type="similarity">
    <text evidence="3">Belongs to the SmpB family.</text>
</comment>
<dbReference type="PANTHER" id="PTHR30308">
    <property type="entry name" value="TMRNA-BINDING COMPONENT OF TRANS-TRANSLATION TAGGING COMPLEX"/>
    <property type="match status" value="1"/>
</dbReference>
<evidence type="ECO:0000256" key="1">
    <source>
        <dbReference type="ARBA" id="ARBA00022490"/>
    </source>
</evidence>
<dbReference type="InterPro" id="IPR023620">
    <property type="entry name" value="SmpB"/>
</dbReference>
<dbReference type="CDD" id="cd09294">
    <property type="entry name" value="SmpB"/>
    <property type="match status" value="1"/>
</dbReference>